<dbReference type="AlphaFoldDB" id="A0A369JHM4"/>
<evidence type="ECO:0000313" key="2">
    <source>
        <dbReference type="Proteomes" id="UP000076154"/>
    </source>
</evidence>
<dbReference type="Proteomes" id="UP000076154">
    <property type="component" value="Unassembled WGS sequence"/>
</dbReference>
<evidence type="ECO:0000313" key="1">
    <source>
        <dbReference type="EMBL" id="RDB21689.1"/>
    </source>
</evidence>
<gene>
    <name evidence="1" type="ORF">Hypma_011234</name>
</gene>
<dbReference type="InParanoid" id="A0A369JHM4"/>
<keyword evidence="2" id="KW-1185">Reference proteome</keyword>
<reference evidence="1" key="1">
    <citation type="submission" date="2018-04" db="EMBL/GenBank/DDBJ databases">
        <title>Whole genome sequencing of Hypsizygus marmoreus.</title>
        <authorList>
            <person name="Choi I.-G."/>
            <person name="Min B."/>
            <person name="Kim J.-G."/>
            <person name="Kim S."/>
            <person name="Oh Y.-L."/>
            <person name="Kong W.-S."/>
            <person name="Park H."/>
            <person name="Jeong J."/>
            <person name="Song E.-S."/>
        </authorList>
    </citation>
    <scope>NUCLEOTIDE SEQUENCE [LARGE SCALE GENOMIC DNA]</scope>
    <source>
        <strain evidence="1">51987-8</strain>
    </source>
</reference>
<proteinExistence type="predicted"/>
<organism evidence="1 2">
    <name type="scientific">Hypsizygus marmoreus</name>
    <name type="common">White beech mushroom</name>
    <name type="synonym">Agaricus marmoreus</name>
    <dbReference type="NCBI Taxonomy" id="39966"/>
    <lineage>
        <taxon>Eukaryota</taxon>
        <taxon>Fungi</taxon>
        <taxon>Dikarya</taxon>
        <taxon>Basidiomycota</taxon>
        <taxon>Agaricomycotina</taxon>
        <taxon>Agaricomycetes</taxon>
        <taxon>Agaricomycetidae</taxon>
        <taxon>Agaricales</taxon>
        <taxon>Tricholomatineae</taxon>
        <taxon>Lyophyllaceae</taxon>
        <taxon>Hypsizygus</taxon>
    </lineage>
</organism>
<name>A0A369JHM4_HYPMA</name>
<comment type="caution">
    <text evidence="1">The sequence shown here is derived from an EMBL/GenBank/DDBJ whole genome shotgun (WGS) entry which is preliminary data.</text>
</comment>
<protein>
    <submittedName>
        <fullName evidence="1">Uncharacterized protein</fullName>
    </submittedName>
</protein>
<accession>A0A369JHM4</accession>
<dbReference type="EMBL" id="LUEZ02000054">
    <property type="protein sequence ID" value="RDB21689.1"/>
    <property type="molecule type" value="Genomic_DNA"/>
</dbReference>
<sequence>MGQILLVQMSKLGQRIRSPTPLARDSISTSPHVSSVFHPMPTYGAVPLQSASWRSECFLMLTSRDLDSPDSTHGVKYPETRGRFCGFVRQTLLRFSDDHFEFRNASLFGSAPQSHSAIPFYNPVENQRSNSTSDKWHLTRMHSSGAPEMCTSRRGGLEFQM</sequence>